<evidence type="ECO:0000259" key="8">
    <source>
        <dbReference type="PROSITE" id="PS50928"/>
    </source>
</evidence>
<dbReference type="Proteomes" id="UP001059617">
    <property type="component" value="Chromosome"/>
</dbReference>
<dbReference type="PANTHER" id="PTHR30151">
    <property type="entry name" value="ALKANE SULFONATE ABC TRANSPORTER-RELATED, MEMBRANE SUBUNIT"/>
    <property type="match status" value="1"/>
</dbReference>
<keyword evidence="10" id="KW-1185">Reference proteome</keyword>
<comment type="similarity">
    <text evidence="7">Belongs to the binding-protein-dependent transport system permease family.</text>
</comment>
<keyword evidence="3" id="KW-1003">Cell membrane</keyword>
<keyword evidence="4 7" id="KW-0812">Transmembrane</keyword>
<feature type="transmembrane region" description="Helical" evidence="7">
    <location>
        <begin position="57"/>
        <end position="77"/>
    </location>
</feature>
<feature type="transmembrane region" description="Helical" evidence="7">
    <location>
        <begin position="185"/>
        <end position="205"/>
    </location>
</feature>
<feature type="transmembrane region" description="Helical" evidence="7">
    <location>
        <begin position="217"/>
        <end position="235"/>
    </location>
</feature>
<dbReference type="CDD" id="cd06261">
    <property type="entry name" value="TM_PBP2"/>
    <property type="match status" value="1"/>
</dbReference>
<evidence type="ECO:0000313" key="10">
    <source>
        <dbReference type="Proteomes" id="UP001059617"/>
    </source>
</evidence>
<dbReference type="EMBL" id="CP073720">
    <property type="protein sequence ID" value="UWP80401.1"/>
    <property type="molecule type" value="Genomic_DNA"/>
</dbReference>
<evidence type="ECO:0000256" key="5">
    <source>
        <dbReference type="ARBA" id="ARBA00022989"/>
    </source>
</evidence>
<protein>
    <submittedName>
        <fullName evidence="9">ABC transporter permease</fullName>
    </submittedName>
</protein>
<dbReference type="Gene3D" id="1.10.3720.10">
    <property type="entry name" value="MetI-like"/>
    <property type="match status" value="1"/>
</dbReference>
<organism evidence="9 10">
    <name type="scientific">Dactylosporangium fulvum</name>
    <dbReference type="NCBI Taxonomy" id="53359"/>
    <lineage>
        <taxon>Bacteria</taxon>
        <taxon>Bacillati</taxon>
        <taxon>Actinomycetota</taxon>
        <taxon>Actinomycetes</taxon>
        <taxon>Micromonosporales</taxon>
        <taxon>Micromonosporaceae</taxon>
        <taxon>Dactylosporangium</taxon>
    </lineage>
</organism>
<dbReference type="InterPro" id="IPR035906">
    <property type="entry name" value="MetI-like_sf"/>
</dbReference>
<name>A0ABY5VU83_9ACTN</name>
<evidence type="ECO:0000256" key="6">
    <source>
        <dbReference type="ARBA" id="ARBA00023136"/>
    </source>
</evidence>
<feature type="transmembrane region" description="Helical" evidence="7">
    <location>
        <begin position="116"/>
        <end position="137"/>
    </location>
</feature>
<feature type="domain" description="ABC transmembrane type-1" evidence="8">
    <location>
        <begin position="51"/>
        <end position="235"/>
    </location>
</feature>
<dbReference type="PROSITE" id="PS50928">
    <property type="entry name" value="ABC_TM1"/>
    <property type="match status" value="1"/>
</dbReference>
<gene>
    <name evidence="9" type="ORF">Dfulv_35300</name>
</gene>
<proteinExistence type="inferred from homology"/>
<feature type="transmembrane region" description="Helical" evidence="7">
    <location>
        <begin position="89"/>
        <end position="109"/>
    </location>
</feature>
<accession>A0ABY5VU83</accession>
<dbReference type="PANTHER" id="PTHR30151:SF16">
    <property type="entry name" value="ABC TRANSPORTER PERMEASE PROTEIN"/>
    <property type="match status" value="1"/>
</dbReference>
<keyword evidence="6 7" id="KW-0472">Membrane</keyword>
<evidence type="ECO:0000256" key="1">
    <source>
        <dbReference type="ARBA" id="ARBA00004651"/>
    </source>
</evidence>
<comment type="subcellular location">
    <subcellularLocation>
        <location evidence="1 7">Cell membrane</location>
        <topology evidence="1 7">Multi-pass membrane protein</topology>
    </subcellularLocation>
</comment>
<sequence length="251" mass="27593">MRKIVILAGLAIFWESAVRIFGIDHLLLPPFTGVVRALWIGAQSMPLWESTWTTVELVLQSFVLSIVVAVLITGLAVTNSWGKEALNTITGIFQPLPAIALLPMAILWFGLTKESLIFVVIMSMVWPLAASLTTGFATAPTTLLRLGENYELGRIALFWKILLPLSLPSMLSGLRIAWAYGWRTVVAAELVFGTTGTSSGLGFYIDSHRQYLHTADALAGILVVIIVGLLAEALFRQVQRRTTIRWGMERA</sequence>
<evidence type="ECO:0000313" key="9">
    <source>
        <dbReference type="EMBL" id="UWP80401.1"/>
    </source>
</evidence>
<dbReference type="Pfam" id="PF00528">
    <property type="entry name" value="BPD_transp_1"/>
    <property type="match status" value="1"/>
</dbReference>
<reference evidence="9" key="1">
    <citation type="submission" date="2021-04" db="EMBL/GenBank/DDBJ databases">
        <authorList>
            <person name="Hartkoorn R.C."/>
            <person name="Beaudoing E."/>
            <person name="Hot D."/>
        </authorList>
    </citation>
    <scope>NUCLEOTIDE SEQUENCE</scope>
    <source>
        <strain evidence="9">NRRL B-16292</strain>
    </source>
</reference>
<evidence type="ECO:0000256" key="3">
    <source>
        <dbReference type="ARBA" id="ARBA00022475"/>
    </source>
</evidence>
<evidence type="ECO:0000256" key="4">
    <source>
        <dbReference type="ARBA" id="ARBA00022692"/>
    </source>
</evidence>
<feature type="transmembrane region" description="Helical" evidence="7">
    <location>
        <begin position="157"/>
        <end position="178"/>
    </location>
</feature>
<dbReference type="SUPFAM" id="SSF161098">
    <property type="entry name" value="MetI-like"/>
    <property type="match status" value="1"/>
</dbReference>
<evidence type="ECO:0000256" key="7">
    <source>
        <dbReference type="RuleBase" id="RU363032"/>
    </source>
</evidence>
<evidence type="ECO:0000256" key="2">
    <source>
        <dbReference type="ARBA" id="ARBA00022448"/>
    </source>
</evidence>
<keyword evidence="2 7" id="KW-0813">Transport</keyword>
<keyword evidence="5 7" id="KW-1133">Transmembrane helix</keyword>
<dbReference type="RefSeq" id="WP_259858161.1">
    <property type="nucleotide sequence ID" value="NZ_BAAAST010000009.1"/>
</dbReference>
<reference evidence="9" key="2">
    <citation type="submission" date="2022-09" db="EMBL/GenBank/DDBJ databases">
        <title>Biosynthetic gene clusters of Dactylosporangioum fulvum.</title>
        <authorList>
            <person name="Caradec T."/>
        </authorList>
    </citation>
    <scope>NUCLEOTIDE SEQUENCE</scope>
    <source>
        <strain evidence="9">NRRL B-16292</strain>
    </source>
</reference>
<dbReference type="InterPro" id="IPR000515">
    <property type="entry name" value="MetI-like"/>
</dbReference>